<accession>A0A2T4TYY0</accession>
<feature type="domain" description="SpoVT-AbrB" evidence="2">
    <location>
        <begin position="1"/>
        <end position="46"/>
    </location>
</feature>
<dbReference type="PROSITE" id="PS51740">
    <property type="entry name" value="SPOVT_ABRB"/>
    <property type="match status" value="1"/>
</dbReference>
<dbReference type="GO" id="GO:0003677">
    <property type="term" value="F:DNA binding"/>
    <property type="evidence" value="ECO:0007669"/>
    <property type="project" value="UniProtKB-UniRule"/>
</dbReference>
<dbReference type="Gene3D" id="2.10.260.10">
    <property type="match status" value="1"/>
</dbReference>
<dbReference type="SUPFAM" id="SSF89447">
    <property type="entry name" value="AbrB/MazE/MraZ-like"/>
    <property type="match status" value="1"/>
</dbReference>
<dbReference type="InterPro" id="IPR007159">
    <property type="entry name" value="SpoVT-AbrB_dom"/>
</dbReference>
<dbReference type="NCBIfam" id="TIGR01439">
    <property type="entry name" value="lp_hng_hel_AbrB"/>
    <property type="match status" value="1"/>
</dbReference>
<dbReference type="OrthoDB" id="9811597at2"/>
<evidence type="ECO:0000313" key="3">
    <source>
        <dbReference type="EMBL" id="PTL36335.1"/>
    </source>
</evidence>
<gene>
    <name evidence="3" type="ORF">CLG94_04690</name>
</gene>
<reference evidence="3 4" key="1">
    <citation type="submission" date="2017-09" db="EMBL/GenBank/DDBJ databases">
        <title>Bloom of a denitrifying methanotroph, Candidatus Methylomirabilis limnetica, in a deep stratified lake.</title>
        <authorList>
            <person name="Graf J.S."/>
            <person name="Marchant H.K."/>
            <person name="Tienken D."/>
            <person name="Hach P.F."/>
            <person name="Brand A."/>
            <person name="Schubert C.J."/>
            <person name="Kuypers M.M."/>
            <person name="Milucka J."/>
        </authorList>
    </citation>
    <scope>NUCLEOTIDE SEQUENCE [LARGE SCALE GENOMIC DNA]</scope>
    <source>
        <strain evidence="3 4">Zug</strain>
    </source>
</reference>
<sequence>MDTSRMTVKGQVTIPKPIRNRLGLHPGDAVEFEEEPGGIRLKKFVSRSPFARYRGYLTHLAGQDPDSLLEALRGKAEA</sequence>
<organism evidence="3 4">
    <name type="scientific">Candidatus Methylomirabilis limnetica</name>
    <dbReference type="NCBI Taxonomy" id="2033718"/>
    <lineage>
        <taxon>Bacteria</taxon>
        <taxon>Candidatus Methylomirabilota</taxon>
        <taxon>Candidatus Methylomirabilia</taxon>
        <taxon>Candidatus Methylomirabilales</taxon>
        <taxon>Candidatus Methylomirabilaceae</taxon>
        <taxon>Candidatus Methylomirabilis</taxon>
    </lineage>
</organism>
<protein>
    <submittedName>
        <fullName evidence="3">AbrB family transcriptional regulator</fullName>
    </submittedName>
</protein>
<keyword evidence="1" id="KW-0238">DNA-binding</keyword>
<keyword evidence="4" id="KW-1185">Reference proteome</keyword>
<dbReference type="EMBL" id="NVQC01000016">
    <property type="protein sequence ID" value="PTL36335.1"/>
    <property type="molecule type" value="Genomic_DNA"/>
</dbReference>
<evidence type="ECO:0000259" key="2">
    <source>
        <dbReference type="PROSITE" id="PS51740"/>
    </source>
</evidence>
<dbReference type="Pfam" id="PF04014">
    <property type="entry name" value="MazE_antitoxin"/>
    <property type="match status" value="1"/>
</dbReference>
<name>A0A2T4TYY0_9BACT</name>
<dbReference type="Proteomes" id="UP000241436">
    <property type="component" value="Unassembled WGS sequence"/>
</dbReference>
<dbReference type="InterPro" id="IPR037914">
    <property type="entry name" value="SpoVT-AbrB_sf"/>
</dbReference>
<dbReference type="RefSeq" id="WP_107561709.1">
    <property type="nucleotide sequence ID" value="NZ_NVQC01000016.1"/>
</dbReference>
<evidence type="ECO:0000256" key="1">
    <source>
        <dbReference type="PROSITE-ProRule" id="PRU01076"/>
    </source>
</evidence>
<reference evidence="4" key="2">
    <citation type="journal article" date="2018" name="Environ. Microbiol.">
        <title>Bloom of a denitrifying methanotroph, 'Candidatus Methylomirabilis limnetica', in a deep stratified lake.</title>
        <authorList>
            <person name="Graf J.S."/>
            <person name="Mayr M.J."/>
            <person name="Marchant H.K."/>
            <person name="Tienken D."/>
            <person name="Hach P.F."/>
            <person name="Brand A."/>
            <person name="Schubert C.J."/>
            <person name="Kuypers M.M."/>
            <person name="Milucka J."/>
        </authorList>
    </citation>
    <scope>NUCLEOTIDE SEQUENCE [LARGE SCALE GENOMIC DNA]</scope>
    <source>
        <strain evidence="4">Zug</strain>
    </source>
</reference>
<comment type="caution">
    <text evidence="3">The sequence shown here is derived from an EMBL/GenBank/DDBJ whole genome shotgun (WGS) entry which is preliminary data.</text>
</comment>
<evidence type="ECO:0000313" key="4">
    <source>
        <dbReference type="Proteomes" id="UP000241436"/>
    </source>
</evidence>
<dbReference type="AlphaFoldDB" id="A0A2T4TYY0"/>
<proteinExistence type="predicted"/>
<dbReference type="SMART" id="SM00966">
    <property type="entry name" value="SpoVT_AbrB"/>
    <property type="match status" value="1"/>
</dbReference>